<accession>A0A1T4N307</accession>
<dbReference type="RefSeq" id="WP_078744619.1">
    <property type="nucleotide sequence ID" value="NZ_FUXG01000005.1"/>
</dbReference>
<dbReference type="InterPro" id="IPR046357">
    <property type="entry name" value="PPIase_dom_sf"/>
</dbReference>
<keyword evidence="5 6" id="KW-0413">Isomerase</keyword>
<dbReference type="STRING" id="64969.SAMN02745127_00986"/>
<gene>
    <name evidence="9" type="ORF">BTE48_06375</name>
</gene>
<dbReference type="GO" id="GO:0006457">
    <property type="term" value="P:protein folding"/>
    <property type="evidence" value="ECO:0007669"/>
    <property type="project" value="InterPro"/>
</dbReference>
<evidence type="ECO:0000259" key="8">
    <source>
        <dbReference type="PROSITE" id="PS50059"/>
    </source>
</evidence>
<proteinExistence type="inferred from homology"/>
<dbReference type="EC" id="5.2.1.8" evidence="7"/>
<reference evidence="9 10" key="1">
    <citation type="submission" date="2017-01" db="EMBL/GenBank/DDBJ databases">
        <title>Genome Sequencing of a Marine Spirillum, Oceanospirillum multiglobuliferum ATCC 33336, from Japan.</title>
        <authorList>
            <person name="Carney J.G."/>
            <person name="Trachtenberg A.M."/>
            <person name="Rheaume B.A."/>
            <person name="Linnane J.D."/>
            <person name="Pitts N.L."/>
            <person name="Mykles D.L."/>
            <person name="Maclea K.S."/>
        </authorList>
    </citation>
    <scope>NUCLEOTIDE SEQUENCE [LARGE SCALE GENOMIC DNA]</scope>
    <source>
        <strain evidence="9 10">ATCC 33336</strain>
    </source>
</reference>
<evidence type="ECO:0000256" key="5">
    <source>
        <dbReference type="ARBA" id="ARBA00023235"/>
    </source>
</evidence>
<dbReference type="Pfam" id="PF00254">
    <property type="entry name" value="FKBP_C"/>
    <property type="match status" value="1"/>
</dbReference>
<keyword evidence="3" id="KW-0732">Signal</keyword>
<dbReference type="Proteomes" id="UP000191418">
    <property type="component" value="Unassembled WGS sequence"/>
</dbReference>
<comment type="similarity">
    <text evidence="2 7">Belongs to the FKBP-type PPIase family.</text>
</comment>
<evidence type="ECO:0000256" key="4">
    <source>
        <dbReference type="ARBA" id="ARBA00023110"/>
    </source>
</evidence>
<dbReference type="Pfam" id="PF01346">
    <property type="entry name" value="FKBP_N"/>
    <property type="match status" value="1"/>
</dbReference>
<comment type="catalytic activity">
    <reaction evidence="1 6 7">
        <text>[protein]-peptidylproline (omega=180) = [protein]-peptidylproline (omega=0)</text>
        <dbReference type="Rhea" id="RHEA:16237"/>
        <dbReference type="Rhea" id="RHEA-COMP:10747"/>
        <dbReference type="Rhea" id="RHEA-COMP:10748"/>
        <dbReference type="ChEBI" id="CHEBI:83833"/>
        <dbReference type="ChEBI" id="CHEBI:83834"/>
        <dbReference type="EC" id="5.2.1.8"/>
    </reaction>
</comment>
<protein>
    <recommendedName>
        <fullName evidence="7">Peptidyl-prolyl cis-trans isomerase</fullName>
        <ecNumber evidence="7">5.2.1.8</ecNumber>
    </recommendedName>
</protein>
<dbReference type="GO" id="GO:0003755">
    <property type="term" value="F:peptidyl-prolyl cis-trans isomerase activity"/>
    <property type="evidence" value="ECO:0007669"/>
    <property type="project" value="UniProtKB-UniRule"/>
</dbReference>
<dbReference type="Gene3D" id="3.10.50.40">
    <property type="match status" value="1"/>
</dbReference>
<evidence type="ECO:0000313" key="9">
    <source>
        <dbReference type="EMBL" id="OPX55823.1"/>
    </source>
</evidence>
<dbReference type="OrthoDB" id="9814548at2"/>
<evidence type="ECO:0000256" key="1">
    <source>
        <dbReference type="ARBA" id="ARBA00000971"/>
    </source>
</evidence>
<evidence type="ECO:0000313" key="10">
    <source>
        <dbReference type="Proteomes" id="UP000191418"/>
    </source>
</evidence>
<dbReference type="PANTHER" id="PTHR43811">
    <property type="entry name" value="FKBP-TYPE PEPTIDYL-PROLYL CIS-TRANS ISOMERASE FKPA"/>
    <property type="match status" value="1"/>
</dbReference>
<dbReference type="EMBL" id="MTSM01000006">
    <property type="protein sequence ID" value="OPX55823.1"/>
    <property type="molecule type" value="Genomic_DNA"/>
</dbReference>
<evidence type="ECO:0000256" key="2">
    <source>
        <dbReference type="ARBA" id="ARBA00006577"/>
    </source>
</evidence>
<dbReference type="PANTHER" id="PTHR43811:SF57">
    <property type="entry name" value="FKBP-TYPE PEPTIDYL-PROLYL CIS-TRANS ISOMERASE FKPA-RELATED"/>
    <property type="match status" value="1"/>
</dbReference>
<comment type="caution">
    <text evidence="9">The sequence shown here is derived from an EMBL/GenBank/DDBJ whole genome shotgun (WGS) entry which is preliminary data.</text>
</comment>
<name>A0A1T4N307_9GAMM</name>
<dbReference type="SUPFAM" id="SSF54534">
    <property type="entry name" value="FKBP-like"/>
    <property type="match status" value="1"/>
</dbReference>
<keyword evidence="4 6" id="KW-0697">Rotamase</keyword>
<dbReference type="InterPro" id="IPR000774">
    <property type="entry name" value="PPIase_FKBP_N"/>
</dbReference>
<keyword evidence="10" id="KW-1185">Reference proteome</keyword>
<dbReference type="AlphaFoldDB" id="A0A1T4N307"/>
<dbReference type="InterPro" id="IPR001179">
    <property type="entry name" value="PPIase_FKBP_dom"/>
</dbReference>
<dbReference type="PROSITE" id="PS50059">
    <property type="entry name" value="FKBP_PPIASE"/>
    <property type="match status" value="1"/>
</dbReference>
<sequence length="159" mass="17137">MTKIILSILLVAVVFFVVQRVTGGSKKAIEANIQSGLDFLKENGQREGVKSTDSGLQYKVLEAGTGTVHPTATDRVRVHYEGTLTDGTLFDSSITRGQPIDFGLNQVIPGWTEGVQLMVEGEKTRFFIPSHLAYGNSSAGKIPGGSTLVFDVELIKINP</sequence>
<evidence type="ECO:0000256" key="6">
    <source>
        <dbReference type="PROSITE-ProRule" id="PRU00277"/>
    </source>
</evidence>
<evidence type="ECO:0000256" key="3">
    <source>
        <dbReference type="ARBA" id="ARBA00022729"/>
    </source>
</evidence>
<feature type="domain" description="PPIase FKBP-type" evidence="8">
    <location>
        <begin position="73"/>
        <end position="158"/>
    </location>
</feature>
<dbReference type="FunFam" id="3.10.50.40:FF:000045">
    <property type="entry name" value="Peptidyl-prolyl cis-trans isomerase"/>
    <property type="match status" value="1"/>
</dbReference>
<organism evidence="9 10">
    <name type="scientific">Oceanospirillum multiglobuliferum</name>
    <dbReference type="NCBI Taxonomy" id="64969"/>
    <lineage>
        <taxon>Bacteria</taxon>
        <taxon>Pseudomonadati</taxon>
        <taxon>Pseudomonadota</taxon>
        <taxon>Gammaproteobacteria</taxon>
        <taxon>Oceanospirillales</taxon>
        <taxon>Oceanospirillaceae</taxon>
        <taxon>Oceanospirillum</taxon>
    </lineage>
</organism>
<evidence type="ECO:0000256" key="7">
    <source>
        <dbReference type="RuleBase" id="RU003915"/>
    </source>
</evidence>